<sequence>MEYFNEVIFLNFFVRIDSFSGLTGERPFFIAASNTKSSISEKNTMAIEYKLIPDPTPENPDNHKAVVLHKNVANLDDIIDQILSKNRIDMDREEIRKTIESYLAAIQLAYIDGEKVMTPLLEVTEEGIEPGALLRCVADNIEVKRVD</sequence>
<protein>
    <recommendedName>
        <fullName evidence="1">Bvu-2165-like IHF-HU-like DNA-binding domain-containing protein</fullName>
    </recommendedName>
</protein>
<evidence type="ECO:0000313" key="3">
    <source>
        <dbReference type="Proteomes" id="UP000317593"/>
    </source>
</evidence>
<evidence type="ECO:0000313" key="2">
    <source>
        <dbReference type="EMBL" id="SMO45521.1"/>
    </source>
</evidence>
<feature type="domain" description="Bvu-2165-like IHF-HU-like DNA-binding" evidence="1">
    <location>
        <begin position="49"/>
        <end position="123"/>
    </location>
</feature>
<dbReference type="Proteomes" id="UP000317593">
    <property type="component" value="Unassembled WGS sequence"/>
</dbReference>
<dbReference type="EMBL" id="FXTH01000003">
    <property type="protein sequence ID" value="SMO45521.1"/>
    <property type="molecule type" value="Genomic_DNA"/>
</dbReference>
<dbReference type="Pfam" id="PF14848">
    <property type="entry name" value="HU-DNA_bdg"/>
    <property type="match status" value="1"/>
</dbReference>
<name>A0A521BF03_9BACT</name>
<evidence type="ECO:0000259" key="1">
    <source>
        <dbReference type="Pfam" id="PF14848"/>
    </source>
</evidence>
<dbReference type="InterPro" id="IPR049893">
    <property type="entry name" value="Bvu_2165-like_IHF-HU-DNA_bdg"/>
</dbReference>
<reference evidence="2 3" key="1">
    <citation type="submission" date="2017-05" db="EMBL/GenBank/DDBJ databases">
        <authorList>
            <person name="Varghese N."/>
            <person name="Submissions S."/>
        </authorList>
    </citation>
    <scope>NUCLEOTIDE SEQUENCE [LARGE SCALE GENOMIC DNA]</scope>
    <source>
        <strain evidence="2 3">DSM 21194</strain>
    </source>
</reference>
<organism evidence="2 3">
    <name type="scientific">Fodinibius sediminis</name>
    <dbReference type="NCBI Taxonomy" id="1214077"/>
    <lineage>
        <taxon>Bacteria</taxon>
        <taxon>Pseudomonadati</taxon>
        <taxon>Balneolota</taxon>
        <taxon>Balneolia</taxon>
        <taxon>Balneolales</taxon>
        <taxon>Balneolaceae</taxon>
        <taxon>Fodinibius</taxon>
    </lineage>
</organism>
<proteinExistence type="predicted"/>
<dbReference type="AlphaFoldDB" id="A0A521BF03"/>
<gene>
    <name evidence="2" type="ORF">SAMN06265218_10358</name>
</gene>
<accession>A0A521BF03</accession>
<keyword evidence="3" id="KW-1185">Reference proteome</keyword>